<reference evidence="1" key="1">
    <citation type="journal article" date="2021" name="Proc. Natl. Acad. Sci. U.S.A.">
        <title>A Catalog of Tens of Thousands of Viruses from Human Metagenomes Reveals Hidden Associations with Chronic Diseases.</title>
        <authorList>
            <person name="Tisza M.J."/>
            <person name="Buck C.B."/>
        </authorList>
    </citation>
    <scope>NUCLEOTIDE SEQUENCE</scope>
    <source>
        <strain evidence="1">CtGN02</strain>
    </source>
</reference>
<accession>A0A8S5PIM1</accession>
<name>A0A8S5PIM1_9CAUD</name>
<evidence type="ECO:0000313" key="1">
    <source>
        <dbReference type="EMBL" id="DAE06762.1"/>
    </source>
</evidence>
<dbReference type="EMBL" id="BK015441">
    <property type="protein sequence ID" value="DAE06762.1"/>
    <property type="molecule type" value="Genomic_DNA"/>
</dbReference>
<organism evidence="1">
    <name type="scientific">Siphoviridae sp. ctGN02</name>
    <dbReference type="NCBI Taxonomy" id="2825411"/>
    <lineage>
        <taxon>Viruses</taxon>
        <taxon>Duplodnaviria</taxon>
        <taxon>Heunggongvirae</taxon>
        <taxon>Uroviricota</taxon>
        <taxon>Caudoviricetes</taxon>
    </lineage>
</organism>
<protein>
    <submittedName>
        <fullName evidence="1">Uncharacterized protein</fullName>
    </submittedName>
</protein>
<sequence>MILSSINTSYISLKTDVIPSQIAIIFLTRTSRVLVKNSIEMRRRE</sequence>
<proteinExistence type="predicted"/>